<evidence type="ECO:0000256" key="10">
    <source>
        <dbReference type="NCBIfam" id="TIGR01357"/>
    </source>
</evidence>
<organism evidence="13 14">
    <name type="scientific">Anaerosacchariphilus polymeriproducens</name>
    <dbReference type="NCBI Taxonomy" id="1812858"/>
    <lineage>
        <taxon>Bacteria</taxon>
        <taxon>Bacillati</taxon>
        <taxon>Bacillota</taxon>
        <taxon>Clostridia</taxon>
        <taxon>Lachnospirales</taxon>
        <taxon>Lachnospiraceae</taxon>
        <taxon>Anaerosacchariphilus</taxon>
    </lineage>
</organism>
<dbReference type="InterPro" id="IPR016037">
    <property type="entry name" value="DHQ_synth_AroB"/>
</dbReference>
<dbReference type="NCBIfam" id="TIGR01357">
    <property type="entry name" value="aroB"/>
    <property type="match status" value="1"/>
</dbReference>
<evidence type="ECO:0000313" key="13">
    <source>
        <dbReference type="EMBL" id="RDU23051.1"/>
    </source>
</evidence>
<dbReference type="SUPFAM" id="SSF56796">
    <property type="entry name" value="Dehydroquinate synthase-like"/>
    <property type="match status" value="1"/>
</dbReference>
<evidence type="ECO:0000256" key="3">
    <source>
        <dbReference type="ARBA" id="ARBA00022723"/>
    </source>
</evidence>
<dbReference type="GO" id="GO:0000166">
    <property type="term" value="F:nucleotide binding"/>
    <property type="evidence" value="ECO:0007669"/>
    <property type="project" value="UniProtKB-KW"/>
</dbReference>
<name>A0A371AU06_9FIRM</name>
<comment type="function">
    <text evidence="9">Catalyzes the conversion of 3-deoxy-D-arabino-heptulosonate 7-phosphate (DAHP) to dehydroquinate (DHQ).</text>
</comment>
<accession>A0A371AU06</accession>
<feature type="domain" description="3-dehydroquinate synthase C-terminal" evidence="12">
    <location>
        <begin position="185"/>
        <end position="328"/>
    </location>
</feature>
<keyword evidence="5 9" id="KW-0862">Zinc</keyword>
<evidence type="ECO:0000256" key="7">
    <source>
        <dbReference type="ARBA" id="ARBA00023239"/>
    </source>
</evidence>
<comment type="caution">
    <text evidence="9">Lacks conserved residue(s) required for the propagation of feature annotation.</text>
</comment>
<dbReference type="Pfam" id="PF01761">
    <property type="entry name" value="DHQ_synthase"/>
    <property type="match status" value="1"/>
</dbReference>
<dbReference type="UniPathway" id="UPA00053">
    <property type="reaction ID" value="UER00085"/>
</dbReference>
<dbReference type="EC" id="4.2.3.4" evidence="9 10"/>
<comment type="pathway">
    <text evidence="9">Metabolic intermediate biosynthesis; chorismate biosynthesis; chorismate from D-erythrose 4-phosphate and phosphoenolpyruvate: step 2/7.</text>
</comment>
<dbReference type="InterPro" id="IPR056179">
    <property type="entry name" value="DHQS_C"/>
</dbReference>
<dbReference type="PANTHER" id="PTHR43622">
    <property type="entry name" value="3-DEHYDROQUINATE SYNTHASE"/>
    <property type="match status" value="1"/>
</dbReference>
<feature type="binding site" evidence="9">
    <location>
        <position position="251"/>
    </location>
    <ligand>
        <name>Zn(2+)</name>
        <dbReference type="ChEBI" id="CHEBI:29105"/>
    </ligand>
</feature>
<comment type="subcellular location">
    <subcellularLocation>
        <location evidence="9">Cytoplasm</location>
    </subcellularLocation>
</comment>
<dbReference type="GO" id="GO:0005737">
    <property type="term" value="C:cytoplasm"/>
    <property type="evidence" value="ECO:0007669"/>
    <property type="project" value="UniProtKB-SubCell"/>
</dbReference>
<comment type="cofactor">
    <cofactor evidence="1 9">
        <name>NAD(+)</name>
        <dbReference type="ChEBI" id="CHEBI:57540"/>
    </cofactor>
</comment>
<proteinExistence type="inferred from homology"/>
<evidence type="ECO:0000259" key="12">
    <source>
        <dbReference type="Pfam" id="PF24621"/>
    </source>
</evidence>
<dbReference type="FunFam" id="3.40.50.1970:FF:000007">
    <property type="entry name" value="Pentafunctional AROM polypeptide"/>
    <property type="match status" value="1"/>
</dbReference>
<feature type="binding site" evidence="9">
    <location>
        <position position="146"/>
    </location>
    <ligand>
        <name>NAD(+)</name>
        <dbReference type="ChEBI" id="CHEBI:57540"/>
    </ligand>
</feature>
<dbReference type="Proteomes" id="UP000255036">
    <property type="component" value="Unassembled WGS sequence"/>
</dbReference>
<sequence>MKNERLVVHYDNEPIYDIVFRESYQNLIDELKLLNVQNKKLCIVTDSNVEKLYAKELQELLKEISSMVSVFSFQAGEESKNIATVQRLYEHLILNKFDRKDMLLALGGGVVGDLTGFAAATYLRGIDFVQLPTTLLSQVDSSIGGKTGVDFECYKNMVGAFYQPKLVYMNLSTLNSLDDKQYHSGIAEIYKHGLIKDKIFFEWLIQNMNEIQNRNIDILKEMICHSCDIKRVVVENDPKEKGERALLNLGHTVGHSIEKLTNFSLLHGECVSVGIVSAAYISYKKGYIKEEEFNYIKSNLINFKLPISIKYPDLNSKHVLETTKLDKKMESGHIKFVLLKDIGNAFIDHTITDKELLEAINYVLIGDNNE</sequence>
<dbReference type="InterPro" id="IPR050071">
    <property type="entry name" value="Dehydroquinate_synthase"/>
</dbReference>
<evidence type="ECO:0000313" key="14">
    <source>
        <dbReference type="Proteomes" id="UP000255036"/>
    </source>
</evidence>
<dbReference type="GO" id="GO:0008652">
    <property type="term" value="P:amino acid biosynthetic process"/>
    <property type="evidence" value="ECO:0007669"/>
    <property type="project" value="UniProtKB-KW"/>
</dbReference>
<feature type="binding site" evidence="9">
    <location>
        <position position="267"/>
    </location>
    <ligand>
        <name>Zn(2+)</name>
        <dbReference type="ChEBI" id="CHEBI:29105"/>
    </ligand>
</feature>
<dbReference type="InterPro" id="IPR030960">
    <property type="entry name" value="DHQS/DOIS_N"/>
</dbReference>
<comment type="similarity">
    <text evidence="9">Belongs to the sugar phosphate cyclases superfamily. Dehydroquinate synthase family.</text>
</comment>
<keyword evidence="14" id="KW-1185">Reference proteome</keyword>
<dbReference type="Gene3D" id="3.40.50.1970">
    <property type="match status" value="1"/>
</dbReference>
<evidence type="ECO:0000256" key="5">
    <source>
        <dbReference type="ARBA" id="ARBA00022833"/>
    </source>
</evidence>
<dbReference type="Pfam" id="PF24621">
    <property type="entry name" value="DHQS_C"/>
    <property type="match status" value="1"/>
</dbReference>
<comment type="cofactor">
    <cofactor evidence="9">
        <name>Co(2+)</name>
        <dbReference type="ChEBI" id="CHEBI:48828"/>
    </cofactor>
    <cofactor evidence="9">
        <name>Zn(2+)</name>
        <dbReference type="ChEBI" id="CHEBI:29105"/>
    </cofactor>
    <text evidence="9">Binds 1 divalent metal cation per subunit. Can use either Co(2+) or Zn(2+).</text>
</comment>
<keyword evidence="8 9" id="KW-0170">Cobalt</keyword>
<feature type="domain" description="3-dehydroquinate synthase N-terminal" evidence="11">
    <location>
        <begin position="72"/>
        <end position="183"/>
    </location>
</feature>
<dbReference type="AlphaFoldDB" id="A0A371AU06"/>
<dbReference type="GO" id="GO:0009423">
    <property type="term" value="P:chorismate biosynthetic process"/>
    <property type="evidence" value="ECO:0007669"/>
    <property type="project" value="UniProtKB-UniRule"/>
</dbReference>
<reference evidence="13 14" key="1">
    <citation type="submission" date="2018-07" db="EMBL/GenBank/DDBJ databases">
        <title>Anaerosacharophilus polymeroproducens gen. nov. sp. nov., an anaerobic bacterium isolated from salt field.</title>
        <authorList>
            <person name="Kim W."/>
            <person name="Yang S.-H."/>
            <person name="Oh J."/>
            <person name="Lee J.-H."/>
            <person name="Kwon K.K."/>
        </authorList>
    </citation>
    <scope>NUCLEOTIDE SEQUENCE [LARGE SCALE GENOMIC DNA]</scope>
    <source>
        <strain evidence="13 14">MCWD5</strain>
    </source>
</reference>
<dbReference type="OrthoDB" id="9806583at2"/>
<dbReference type="InterPro" id="IPR030963">
    <property type="entry name" value="DHQ_synth_fam"/>
</dbReference>
<dbReference type="GO" id="GO:0009073">
    <property type="term" value="P:aromatic amino acid family biosynthetic process"/>
    <property type="evidence" value="ECO:0007669"/>
    <property type="project" value="UniProtKB-KW"/>
</dbReference>
<evidence type="ECO:0000256" key="6">
    <source>
        <dbReference type="ARBA" id="ARBA00023027"/>
    </source>
</evidence>
<dbReference type="PANTHER" id="PTHR43622:SF1">
    <property type="entry name" value="3-DEHYDROQUINATE SYNTHASE"/>
    <property type="match status" value="1"/>
</dbReference>
<feature type="binding site" evidence="9">
    <location>
        <position position="188"/>
    </location>
    <ligand>
        <name>Zn(2+)</name>
        <dbReference type="ChEBI" id="CHEBI:29105"/>
    </ligand>
</feature>
<comment type="catalytic activity">
    <reaction evidence="9">
        <text>7-phospho-2-dehydro-3-deoxy-D-arabino-heptonate = 3-dehydroquinate + phosphate</text>
        <dbReference type="Rhea" id="RHEA:21968"/>
        <dbReference type="ChEBI" id="CHEBI:32364"/>
        <dbReference type="ChEBI" id="CHEBI:43474"/>
        <dbReference type="ChEBI" id="CHEBI:58394"/>
        <dbReference type="EC" id="4.2.3.4"/>
    </reaction>
</comment>
<evidence type="ECO:0000259" key="11">
    <source>
        <dbReference type="Pfam" id="PF01761"/>
    </source>
</evidence>
<keyword evidence="7 9" id="KW-0456">Lyase</keyword>
<keyword evidence="9" id="KW-0963">Cytoplasm</keyword>
<feature type="binding site" evidence="9">
    <location>
        <begin position="109"/>
        <end position="113"/>
    </location>
    <ligand>
        <name>NAD(+)</name>
        <dbReference type="ChEBI" id="CHEBI:57540"/>
    </ligand>
</feature>
<dbReference type="GO" id="GO:0003856">
    <property type="term" value="F:3-dehydroquinate synthase activity"/>
    <property type="evidence" value="ECO:0007669"/>
    <property type="project" value="UniProtKB-UniRule"/>
</dbReference>
<keyword evidence="6 9" id="KW-0520">NAD</keyword>
<evidence type="ECO:0000256" key="2">
    <source>
        <dbReference type="ARBA" id="ARBA00001947"/>
    </source>
</evidence>
<keyword evidence="3 9" id="KW-0479">Metal-binding</keyword>
<evidence type="ECO:0000256" key="8">
    <source>
        <dbReference type="ARBA" id="ARBA00023285"/>
    </source>
</evidence>
<dbReference type="PIRSF" id="PIRSF001455">
    <property type="entry name" value="DHQ_synth"/>
    <property type="match status" value="1"/>
</dbReference>
<keyword evidence="9" id="KW-0057">Aromatic amino acid biosynthesis</keyword>
<evidence type="ECO:0000256" key="1">
    <source>
        <dbReference type="ARBA" id="ARBA00001911"/>
    </source>
</evidence>
<feature type="binding site" evidence="9">
    <location>
        <position position="155"/>
    </location>
    <ligand>
        <name>NAD(+)</name>
        <dbReference type="ChEBI" id="CHEBI:57540"/>
    </ligand>
</feature>
<gene>
    <name evidence="9 13" type="primary">aroB</name>
    <name evidence="13" type="ORF">DWV06_11855</name>
</gene>
<keyword evidence="9" id="KW-0028">Amino-acid biosynthesis</keyword>
<evidence type="ECO:0000256" key="4">
    <source>
        <dbReference type="ARBA" id="ARBA00022741"/>
    </source>
</evidence>
<dbReference type="EMBL" id="QRCT01000034">
    <property type="protein sequence ID" value="RDU23051.1"/>
    <property type="molecule type" value="Genomic_DNA"/>
</dbReference>
<dbReference type="CDD" id="cd08195">
    <property type="entry name" value="DHQS"/>
    <property type="match status" value="1"/>
</dbReference>
<evidence type="ECO:0000256" key="9">
    <source>
        <dbReference type="HAMAP-Rule" id="MF_00110"/>
    </source>
</evidence>
<dbReference type="RefSeq" id="WP_115482393.1">
    <property type="nucleotide sequence ID" value="NZ_QRCT01000034.1"/>
</dbReference>
<keyword evidence="4 9" id="KW-0547">Nucleotide-binding</keyword>
<comment type="caution">
    <text evidence="13">The sequence shown here is derived from an EMBL/GenBank/DDBJ whole genome shotgun (WGS) entry which is preliminary data.</text>
</comment>
<protein>
    <recommendedName>
        <fullName evidence="9 10">3-dehydroquinate synthase</fullName>
        <shortName evidence="9">DHQS</shortName>
        <ecNumber evidence="9 10">4.2.3.4</ecNumber>
    </recommendedName>
</protein>
<comment type="cofactor">
    <cofactor evidence="2">
        <name>Zn(2+)</name>
        <dbReference type="ChEBI" id="CHEBI:29105"/>
    </cofactor>
</comment>
<feature type="binding site" evidence="9">
    <location>
        <begin position="133"/>
        <end position="134"/>
    </location>
    <ligand>
        <name>NAD(+)</name>
        <dbReference type="ChEBI" id="CHEBI:57540"/>
    </ligand>
</feature>
<dbReference type="GO" id="GO:0046872">
    <property type="term" value="F:metal ion binding"/>
    <property type="evidence" value="ECO:0007669"/>
    <property type="project" value="UniProtKB-KW"/>
</dbReference>
<dbReference type="HAMAP" id="MF_00110">
    <property type="entry name" value="DHQ_synthase"/>
    <property type="match status" value="1"/>
</dbReference>
<dbReference type="Gene3D" id="1.20.1090.10">
    <property type="entry name" value="Dehydroquinate synthase-like - alpha domain"/>
    <property type="match status" value="1"/>
</dbReference>